<comment type="caution">
    <text evidence="1">The sequence shown here is derived from an EMBL/GenBank/DDBJ whole genome shotgun (WGS) entry which is preliminary data.</text>
</comment>
<evidence type="ECO:0000313" key="1">
    <source>
        <dbReference type="EMBL" id="GBG31473.1"/>
    </source>
</evidence>
<accession>A0A2R5GS49</accession>
<dbReference type="AlphaFoldDB" id="A0A2R5GS49"/>
<gene>
    <name evidence="1" type="ORF">FCC1311_076972</name>
</gene>
<dbReference type="EMBL" id="BEYU01000099">
    <property type="protein sequence ID" value="GBG31473.1"/>
    <property type="molecule type" value="Genomic_DNA"/>
</dbReference>
<evidence type="ECO:0000313" key="2">
    <source>
        <dbReference type="Proteomes" id="UP000241890"/>
    </source>
</evidence>
<reference evidence="1 2" key="1">
    <citation type="submission" date="2017-12" db="EMBL/GenBank/DDBJ databases">
        <title>Sequencing, de novo assembly and annotation of complete genome of a new Thraustochytrid species, strain FCC1311.</title>
        <authorList>
            <person name="Sedici K."/>
            <person name="Godart F."/>
            <person name="Aiese Cigliano R."/>
            <person name="Sanseverino W."/>
            <person name="Barakat M."/>
            <person name="Ortet P."/>
            <person name="Marechal E."/>
            <person name="Cagnac O."/>
            <person name="Amato A."/>
        </authorList>
    </citation>
    <scope>NUCLEOTIDE SEQUENCE [LARGE SCALE GENOMIC DNA]</scope>
</reference>
<dbReference type="Proteomes" id="UP000241890">
    <property type="component" value="Unassembled WGS sequence"/>
</dbReference>
<keyword evidence="2" id="KW-1185">Reference proteome</keyword>
<sequence>MIARNSPFVQEVLNTMDSRAHYLRQNRRYFPAPAVILAVVGAYGDEDTGCAVFPNMDEASLLRLQDGSRTVDRVDLWTCELDLDEISAHPPLTKWKWLSRSTKILSPQAILSFYQDALRPDDVVILVSNGLAFLDARRLFDFAERVRGNPALTPKGAAAQSSAGESPHMWLANSMGNPWQLAEGLVSAELSADEAHAQLAKNPQRFTARRGEIADVLFPNEVDPNGEAIFFAFSGRTISHILRQQQLSRSQTWPEVVSTLIRGGVHFKRDLGLVASAFVARTSGMAMPTQVHLPVLDGPSLVLAPRKDLSPKQIWTNFAGREPVYSLQMRYVKQLLDRGVVDEAHIWDITCKTKSSVKDTDAWYTDRKWMHEIAYGDPRVKIVTPYACRWYTYYEFYASEDVVIVADDVILKVDDDVLFFDVEAVPGFVQAVRASPDTFLWSAAVFNNDVTGGFLVRDGVLPRELGPPQWRFPDKIIRMHKYICDNLDKVLYKTRALGEKRVSYAYKGRCSINFVAIRGSNVALAHEYVSDHSDDEHFLTEHAQAMGSREEVYMGLMAAHATFFTQVEATPDIVKIYHAALAEKKIP</sequence>
<proteinExistence type="predicted"/>
<organism evidence="1 2">
    <name type="scientific">Hondaea fermentalgiana</name>
    <dbReference type="NCBI Taxonomy" id="2315210"/>
    <lineage>
        <taxon>Eukaryota</taxon>
        <taxon>Sar</taxon>
        <taxon>Stramenopiles</taxon>
        <taxon>Bigyra</taxon>
        <taxon>Labyrinthulomycetes</taxon>
        <taxon>Thraustochytrida</taxon>
        <taxon>Thraustochytriidae</taxon>
        <taxon>Hondaea</taxon>
    </lineage>
</organism>
<dbReference type="InParanoid" id="A0A2R5GS49"/>
<protein>
    <submittedName>
        <fullName evidence="1">Uncharacterized protein</fullName>
    </submittedName>
</protein>
<name>A0A2R5GS49_9STRA</name>